<dbReference type="Pfam" id="PF08843">
    <property type="entry name" value="AbiEii"/>
    <property type="match status" value="1"/>
</dbReference>
<proteinExistence type="predicted"/>
<reference evidence="1 2" key="1">
    <citation type="submission" date="2020-12" db="EMBL/GenBank/DDBJ databases">
        <title>FDA dAtabase for Regulatory Grade micrObial Sequences (FDA-ARGOS): Supporting development and validation of Infectious Disease Dx tests.</title>
        <authorList>
            <person name="Sproer C."/>
            <person name="Gronow S."/>
            <person name="Severitt S."/>
            <person name="Schroder I."/>
            <person name="Tallon L."/>
            <person name="Sadzewicz L."/>
            <person name="Zhao X."/>
            <person name="Boylan J."/>
            <person name="Ott S."/>
            <person name="Bowen H."/>
            <person name="Vavikolanu K."/>
            <person name="Mehta A."/>
            <person name="Aluvathingal J."/>
            <person name="Nadendla S."/>
            <person name="Lowell S."/>
            <person name="Myers T."/>
            <person name="Yan Y."/>
            <person name="Sichtig H."/>
        </authorList>
    </citation>
    <scope>NUCLEOTIDE SEQUENCE [LARGE SCALE GENOMIC DNA]</scope>
    <source>
        <strain evidence="1 2">FDAARGOS_907</strain>
    </source>
</reference>
<keyword evidence="1" id="KW-0808">Transferase</keyword>
<name>A0A7T2WEB4_SERPL</name>
<dbReference type="Proteomes" id="UP000594967">
    <property type="component" value="Chromosome"/>
</dbReference>
<dbReference type="InterPro" id="IPR014513">
    <property type="entry name" value="UCP021525"/>
</dbReference>
<sequence>MTNILDLKTALSSETERLLAQITDICTGQSIEFFVAGATAREVLLHHVHGRRIGRKTRDIDIAIFVDDWQQFDALKKELIAQGAKAITGNAHRLLWQDNELDIIPFGNIAVENTIAWPPDRAIVMAVDGFQEAFQQAVAVRLSNSCELLFCSLPGLALLKLFAWRDRGNQNGKDAVDLFTLISEYGHIEDERIYEIPVDIENFDSDPDRLGAFLLGTDVISLLQHSTTRGTASPLPQLDNQKLIDAIVRQTTRDDAERIEQLIGDFWQGAESQE</sequence>
<protein>
    <submittedName>
        <fullName evidence="1">Nucleotidyl transferase AbiEii/AbiGii toxin family protein</fullName>
    </submittedName>
</protein>
<gene>
    <name evidence="1" type="ORF">I6G64_09785</name>
</gene>
<accession>A0A7T2WEB4</accession>
<dbReference type="RefSeq" id="WP_063202179.1">
    <property type="nucleotide sequence ID" value="NZ_CAMITG010000001.1"/>
</dbReference>
<dbReference type="EMBL" id="CP065673">
    <property type="protein sequence ID" value="QPS22640.1"/>
    <property type="molecule type" value="Genomic_DNA"/>
</dbReference>
<keyword evidence="2" id="KW-1185">Reference proteome</keyword>
<organism evidence="1 2">
    <name type="scientific">Serratia plymuthica</name>
    <dbReference type="NCBI Taxonomy" id="82996"/>
    <lineage>
        <taxon>Bacteria</taxon>
        <taxon>Pseudomonadati</taxon>
        <taxon>Pseudomonadota</taxon>
        <taxon>Gammaproteobacteria</taxon>
        <taxon>Enterobacterales</taxon>
        <taxon>Yersiniaceae</taxon>
        <taxon>Serratia</taxon>
    </lineage>
</organism>
<evidence type="ECO:0000313" key="1">
    <source>
        <dbReference type="EMBL" id="QPS22640.1"/>
    </source>
</evidence>
<dbReference type="GO" id="GO:0016740">
    <property type="term" value="F:transferase activity"/>
    <property type="evidence" value="ECO:0007669"/>
    <property type="project" value="UniProtKB-KW"/>
</dbReference>
<evidence type="ECO:0000313" key="2">
    <source>
        <dbReference type="Proteomes" id="UP000594967"/>
    </source>
</evidence>
<dbReference type="PIRSF" id="PIRSF021525">
    <property type="entry name" value="UCP021525"/>
    <property type="match status" value="1"/>
</dbReference>
<dbReference type="InterPro" id="IPR014942">
    <property type="entry name" value="AbiEii"/>
</dbReference>